<reference evidence="5" key="2">
    <citation type="submission" date="2021-04" db="EMBL/GenBank/DDBJ databases">
        <authorList>
            <person name="Gilroy R."/>
        </authorList>
    </citation>
    <scope>NUCLEOTIDE SEQUENCE</scope>
    <source>
        <strain evidence="5">B5-657</strain>
    </source>
</reference>
<dbReference type="PROSITE" id="PS51257">
    <property type="entry name" value="PROKAR_LIPOPROTEIN"/>
    <property type="match status" value="1"/>
</dbReference>
<dbReference type="Pfam" id="PF01497">
    <property type="entry name" value="Peripla_BP_2"/>
    <property type="match status" value="1"/>
</dbReference>
<dbReference type="Gene3D" id="1.20.58.2180">
    <property type="match status" value="1"/>
</dbReference>
<gene>
    <name evidence="5" type="ORF">H9872_10010</name>
</gene>
<comment type="similarity">
    <text evidence="1">Belongs to the bacterial solute-binding protein 8 family.</text>
</comment>
<dbReference type="Gene3D" id="3.40.50.1980">
    <property type="entry name" value="Nitrogenase molybdenum iron protein domain"/>
    <property type="match status" value="2"/>
</dbReference>
<evidence type="ECO:0000313" key="5">
    <source>
        <dbReference type="EMBL" id="MBU3805074.1"/>
    </source>
</evidence>
<dbReference type="AlphaFoldDB" id="A0A9E2KCP4"/>
<sequence length="361" mass="40124">MSKKIVSLVLSLMIMGTSLVGCTNHTVSTEQTSTSTENVQESSTSTSNEVVQSETMTVVDQLGRTVEVPREINRIVSSYYISSSLLIALGAEDKVVGLEMKADTREIYKKAAPEFLELPGVGTSKSISVEETLALKPDLVILPYRLEEFVEQFEALDIPVIVVEPESMDQFLESITLIGTAIGEEEKAEALLNYYEEKIAEISSLTEGLEERPRVYMSGGSSAFTTCTSNMYQNDLIHLAGGQNVSEALTDGYWANVSAEQILAWDPEFIFNVNYASYDISELTKDAQLAPVSAIKENRVYTFPSVLEAWDYPTPSSILGILWLTHQLHPELYSVEAYTKDAQDFYKIFYDIDITEEDMGL</sequence>
<accession>A0A9E2KCP4</accession>
<evidence type="ECO:0000259" key="4">
    <source>
        <dbReference type="PROSITE" id="PS50983"/>
    </source>
</evidence>
<evidence type="ECO:0000313" key="6">
    <source>
        <dbReference type="Proteomes" id="UP000824229"/>
    </source>
</evidence>
<feature type="region of interest" description="Disordered" evidence="2">
    <location>
        <begin position="29"/>
        <end position="51"/>
    </location>
</feature>
<feature type="domain" description="Fe/B12 periplasmic-binding" evidence="4">
    <location>
        <begin position="74"/>
        <end position="336"/>
    </location>
</feature>
<dbReference type="InterPro" id="IPR050902">
    <property type="entry name" value="ABC_Transporter_SBP"/>
</dbReference>
<feature type="signal peptide" evidence="3">
    <location>
        <begin position="1"/>
        <end position="20"/>
    </location>
</feature>
<comment type="caution">
    <text evidence="5">The sequence shown here is derived from an EMBL/GenBank/DDBJ whole genome shotgun (WGS) entry which is preliminary data.</text>
</comment>
<name>A0A9E2KCP4_9FIRM</name>
<dbReference type="Proteomes" id="UP000824229">
    <property type="component" value="Unassembled WGS sequence"/>
</dbReference>
<dbReference type="PROSITE" id="PS50983">
    <property type="entry name" value="FE_B12_PBP"/>
    <property type="match status" value="1"/>
</dbReference>
<evidence type="ECO:0000256" key="3">
    <source>
        <dbReference type="SAM" id="SignalP"/>
    </source>
</evidence>
<evidence type="ECO:0000256" key="2">
    <source>
        <dbReference type="SAM" id="MobiDB-lite"/>
    </source>
</evidence>
<dbReference type="InterPro" id="IPR002491">
    <property type="entry name" value="ABC_transptr_periplasmic_BD"/>
</dbReference>
<dbReference type="PANTHER" id="PTHR30535">
    <property type="entry name" value="VITAMIN B12-BINDING PROTEIN"/>
    <property type="match status" value="1"/>
</dbReference>
<dbReference type="PANTHER" id="PTHR30535:SF34">
    <property type="entry name" value="MOLYBDATE-BINDING PROTEIN MOLA"/>
    <property type="match status" value="1"/>
</dbReference>
<organism evidence="5 6">
    <name type="scientific">Candidatus Cellulosilyticum pullistercoris</name>
    <dbReference type="NCBI Taxonomy" id="2838521"/>
    <lineage>
        <taxon>Bacteria</taxon>
        <taxon>Bacillati</taxon>
        <taxon>Bacillota</taxon>
        <taxon>Clostridia</taxon>
        <taxon>Lachnospirales</taxon>
        <taxon>Cellulosilyticaceae</taxon>
        <taxon>Cellulosilyticum</taxon>
    </lineage>
</organism>
<protein>
    <submittedName>
        <fullName evidence="5">ABC transporter substrate-binding protein</fullName>
    </submittedName>
</protein>
<evidence type="ECO:0000256" key="1">
    <source>
        <dbReference type="ARBA" id="ARBA00008814"/>
    </source>
</evidence>
<proteinExistence type="inferred from homology"/>
<dbReference type="EMBL" id="JAHLFQ010000236">
    <property type="protein sequence ID" value="MBU3805074.1"/>
    <property type="molecule type" value="Genomic_DNA"/>
</dbReference>
<feature type="chain" id="PRO_5039128411" evidence="3">
    <location>
        <begin position="21"/>
        <end position="361"/>
    </location>
</feature>
<reference evidence="5" key="1">
    <citation type="journal article" date="2021" name="PeerJ">
        <title>Extensive microbial diversity within the chicken gut microbiome revealed by metagenomics and culture.</title>
        <authorList>
            <person name="Gilroy R."/>
            <person name="Ravi A."/>
            <person name="Getino M."/>
            <person name="Pursley I."/>
            <person name="Horton D.L."/>
            <person name="Alikhan N.F."/>
            <person name="Baker D."/>
            <person name="Gharbi K."/>
            <person name="Hall N."/>
            <person name="Watson M."/>
            <person name="Adriaenssens E.M."/>
            <person name="Foster-Nyarko E."/>
            <person name="Jarju S."/>
            <person name="Secka A."/>
            <person name="Antonio M."/>
            <person name="Oren A."/>
            <person name="Chaudhuri R.R."/>
            <person name="La Ragione R."/>
            <person name="Hildebrand F."/>
            <person name="Pallen M.J."/>
        </authorList>
    </citation>
    <scope>NUCLEOTIDE SEQUENCE</scope>
    <source>
        <strain evidence="5">B5-657</strain>
    </source>
</reference>
<keyword evidence="3" id="KW-0732">Signal</keyword>
<dbReference type="SUPFAM" id="SSF53807">
    <property type="entry name" value="Helical backbone' metal receptor"/>
    <property type="match status" value="1"/>
</dbReference>